<dbReference type="Proteomes" id="UP000066376">
    <property type="component" value="Chromosome"/>
</dbReference>
<evidence type="ECO:0000313" key="2">
    <source>
        <dbReference type="Proteomes" id="UP000066376"/>
    </source>
</evidence>
<dbReference type="RefSeq" id="WP_067146323.1">
    <property type="nucleotide sequence ID" value="NZ_CP014265.1"/>
</dbReference>
<dbReference type="GeneID" id="62346002"/>
<organism evidence="1 2">
    <name type="scientific">Methanobrevibacter olleyae</name>
    <dbReference type="NCBI Taxonomy" id="294671"/>
    <lineage>
        <taxon>Archaea</taxon>
        <taxon>Methanobacteriati</taxon>
        <taxon>Methanobacteriota</taxon>
        <taxon>Methanomada group</taxon>
        <taxon>Methanobacteria</taxon>
        <taxon>Methanobacteriales</taxon>
        <taxon>Methanobacteriaceae</taxon>
        <taxon>Methanobrevibacter</taxon>
    </lineage>
</organism>
<reference evidence="2" key="2">
    <citation type="submission" date="2016-02" db="EMBL/GenBank/DDBJ databases">
        <title>The draft genome sequence of the rumen methanogen Methanobrevibacter olleyae YLM1.</title>
        <authorList>
            <consortium name="New Zealand Agricultural Greenhouse Gas Research Centre/Pastoral Greenhouse Gas Research Consortium"/>
            <person name="Kelly W.J."/>
            <person name="Li D."/>
            <person name="Lambie S.C."/>
            <person name="Attwood G.T."/>
            <person name="Altermann E."/>
            <person name="Leahy S.C."/>
        </authorList>
    </citation>
    <scope>NUCLEOTIDE SEQUENCE [LARGE SCALE GENOMIC DNA]</scope>
    <source>
        <strain evidence="2">YLM1</strain>
    </source>
</reference>
<dbReference type="Gene3D" id="1.10.10.10">
    <property type="entry name" value="Winged helix-like DNA-binding domain superfamily/Winged helix DNA-binding domain"/>
    <property type="match status" value="1"/>
</dbReference>
<gene>
    <name evidence="1" type="ORF">YLM1_0688</name>
</gene>
<evidence type="ECO:0000313" key="1">
    <source>
        <dbReference type="EMBL" id="AMK15245.1"/>
    </source>
</evidence>
<dbReference type="AlphaFoldDB" id="A0A126R0U9"/>
<reference evidence="1 2" key="1">
    <citation type="journal article" date="2016" name="Genome Announc.">
        <title>Draft Genome Sequence of the Rumen Methanogen Methanobrevibacter olleyae YLM1.</title>
        <authorList>
            <person name="Kelly W.J."/>
            <person name="Li D."/>
            <person name="Lambie S.C."/>
            <person name="Cox F."/>
            <person name="Attwood G.T."/>
            <person name="Altermann E."/>
            <person name="Leahy S.C."/>
        </authorList>
    </citation>
    <scope>NUCLEOTIDE SEQUENCE [LARGE SCALE GENOMIC DNA]</scope>
    <source>
        <strain evidence="1 2">YLM1</strain>
    </source>
</reference>
<dbReference type="KEGG" id="mol:YLM1_0688"/>
<accession>A0A126R0U9</accession>
<protein>
    <submittedName>
        <fullName evidence="1">Archaeal ATPase</fullName>
    </submittedName>
</protein>
<proteinExistence type="predicted"/>
<name>A0A126R0U9_METOL</name>
<keyword evidence="2" id="KW-1185">Reference proteome</keyword>
<dbReference type="EMBL" id="CP014265">
    <property type="protein sequence ID" value="AMK15245.1"/>
    <property type="molecule type" value="Genomic_DNA"/>
</dbReference>
<dbReference type="InterPro" id="IPR036388">
    <property type="entry name" value="WH-like_DNA-bd_sf"/>
</dbReference>
<dbReference type="PATRIC" id="fig|294671.3.peg.715"/>
<sequence>MHYILNIAIHFINAWDKLTFQEQRIVTTLVYEPLKRIDIARRLDLTSGAIAGSLNSLQDKVLIELDECKYNISDSVLRMWLRNEYEKKGVYPIEVFNNLASRWHILIKIEKCYLYYLA</sequence>